<dbReference type="Proteomes" id="UP001171916">
    <property type="component" value="Unassembled WGS sequence"/>
</dbReference>
<name>A0ABT7YC31_9BACT</name>
<gene>
    <name evidence="1" type="ORF">QVH07_07865</name>
</gene>
<dbReference type="RefSeq" id="WP_289999615.1">
    <property type="nucleotide sequence ID" value="NZ_JAUEPH010000003.1"/>
</dbReference>
<keyword evidence="2" id="KW-1185">Reference proteome</keyword>
<proteinExistence type="predicted"/>
<comment type="caution">
    <text evidence="1">The sequence shown here is derived from an EMBL/GenBank/DDBJ whole genome shotgun (WGS) entry which is preliminary data.</text>
</comment>
<organism evidence="1 2">
    <name type="scientific">Algoriphagus sediminis</name>
    <dbReference type="NCBI Taxonomy" id="3057113"/>
    <lineage>
        <taxon>Bacteria</taxon>
        <taxon>Pseudomonadati</taxon>
        <taxon>Bacteroidota</taxon>
        <taxon>Cytophagia</taxon>
        <taxon>Cytophagales</taxon>
        <taxon>Cyclobacteriaceae</taxon>
        <taxon>Algoriphagus</taxon>
    </lineage>
</organism>
<reference evidence="1" key="1">
    <citation type="submission" date="2023-06" db="EMBL/GenBank/DDBJ databases">
        <title>Robiginitalea aurantiacus sp. nov. and Algoriphagus sediminis sp. nov., isolated from coastal sediment.</title>
        <authorList>
            <person name="Zhou Z.Y."/>
            <person name="An J."/>
            <person name="Jia Y.W."/>
            <person name="Du Z.J."/>
        </authorList>
    </citation>
    <scope>NUCLEOTIDE SEQUENCE</scope>
    <source>
        <strain evidence="1">C2-7</strain>
    </source>
</reference>
<sequence>MLFGKGFGQEANMLKKVFGIFIFLLPALVHSQEIRTYEGGYTFKGLRGTARLSYTLDENLDPILNGPFSFSFSKMDSLKSGLFRKLLAEGSYIEDQKTGNWKYYQETYQVAIKDIFNREIQASLSSNLVELQAAYKDGLLTGQWDYSEKQLENEEYIDVFEAKNLTFERDSLVGRVNFVSQKPNRPYQISGQIGEEGLMEGTWEFIYFVDSTLTINEQRRYEQGFLIGLSKVNDVTKEKIDEVVFFNAIEKLDSLNRGLEVDYRVSDQAFGLIFNDGYVENSEEFQEQYLGTFLLEDALSRVLQFEEDFFSEEGQLKKYPISTRRFVYAIYEEDQDRYNDIIYLFDQLKAEGTQKAVLDFLSLNRNTSDSLAFSAAYFDYLQEKIKAYEPAVELLRNGDIQYFDTENYLRDGLKFLKPQEEITYSYDLEIKEKTLDFPPLSEQKNLGIDLLTHIEAEWNIFREVDAFIQKQQVDFRQSNELDVIEERILEEQARVKRVKDSIEPKNERHQALLDSTYQNLSTDNYQELLDQYNETEGFLDKAEVGDEMIELFLFLEESLPELSRYENLAIALKEEFTEKTLDPFTFETDFEVLRQLELIKAAETIVAFELEEIMKSSDFRDVQVHLLNLDALEGRILDLKGRNTKRLERNLRKSSGNVSQLKKLLSI</sequence>
<dbReference type="EMBL" id="JAUEPH010000003">
    <property type="protein sequence ID" value="MDN3204061.1"/>
    <property type="molecule type" value="Genomic_DNA"/>
</dbReference>
<evidence type="ECO:0000313" key="1">
    <source>
        <dbReference type="EMBL" id="MDN3204061.1"/>
    </source>
</evidence>
<evidence type="ECO:0000313" key="2">
    <source>
        <dbReference type="Proteomes" id="UP001171916"/>
    </source>
</evidence>
<protein>
    <submittedName>
        <fullName evidence="1">Uncharacterized protein</fullName>
    </submittedName>
</protein>
<accession>A0ABT7YC31</accession>